<evidence type="ECO:0000313" key="1">
    <source>
        <dbReference type="EMBL" id="KGN92742.1"/>
    </source>
</evidence>
<organism evidence="1 2">
    <name type="scientific">Porphyromonas canoris</name>
    <dbReference type="NCBI Taxonomy" id="36875"/>
    <lineage>
        <taxon>Bacteria</taxon>
        <taxon>Pseudomonadati</taxon>
        <taxon>Bacteroidota</taxon>
        <taxon>Bacteroidia</taxon>
        <taxon>Bacteroidales</taxon>
        <taxon>Porphyromonadaceae</taxon>
        <taxon>Porphyromonas</taxon>
    </lineage>
</organism>
<reference evidence="1 2" key="1">
    <citation type="submission" date="2014-08" db="EMBL/GenBank/DDBJ databases">
        <title>Porphyromonas canoris strain:OH2762 Genome sequencing.</title>
        <authorList>
            <person name="Wallis C."/>
            <person name="Deusch O."/>
            <person name="O'Flynn C."/>
            <person name="Davis I."/>
            <person name="Jospin G."/>
            <person name="Darling A.E."/>
            <person name="Coil D.A."/>
            <person name="Alexiev A."/>
            <person name="Horsfall A."/>
            <person name="Kirkwood N."/>
            <person name="Harris S."/>
            <person name="Eisen J.A."/>
        </authorList>
    </citation>
    <scope>NUCLEOTIDE SEQUENCE [LARGE SCALE GENOMIC DNA]</scope>
    <source>
        <strain evidence="2">COT-108 OH2762</strain>
    </source>
</reference>
<dbReference type="EMBL" id="JQZV01000008">
    <property type="protein sequence ID" value="KGN92742.1"/>
    <property type="molecule type" value="Genomic_DNA"/>
</dbReference>
<evidence type="ECO:0000313" key="2">
    <source>
        <dbReference type="Proteomes" id="UP000030101"/>
    </source>
</evidence>
<comment type="caution">
    <text evidence="1">The sequence shown here is derived from an EMBL/GenBank/DDBJ whole genome shotgun (WGS) entry which is preliminary data.</text>
</comment>
<keyword evidence="2" id="KW-1185">Reference proteome</keyword>
<dbReference type="Proteomes" id="UP000030101">
    <property type="component" value="Unassembled WGS sequence"/>
</dbReference>
<proteinExistence type="predicted"/>
<gene>
    <name evidence="1" type="ORF">HQ43_04455</name>
</gene>
<name>A0ABR4XME3_9PORP</name>
<sequence length="64" mass="7850">MQKYFFVYAEIFFRICRNIFSYMQKYFSFRKQIFFRSDENISPSARGFPSGEISREQYGKGIYK</sequence>
<accession>A0ABR4XME3</accession>
<protein>
    <submittedName>
        <fullName evidence="1">Uncharacterized protein</fullName>
    </submittedName>
</protein>